<dbReference type="InterPro" id="IPR009075">
    <property type="entry name" value="AcylCo_DH/oxidase_C"/>
</dbReference>
<sequence length="86" mass="9186">MPAASTRHAAASRDAGLPRLKQAAMAKPFAGEMAERACCGAAIQTLGGYGIVHDLRVERVHRDVRVCQIHEGASDVQQRPIPRALA</sequence>
<dbReference type="InterPro" id="IPR006089">
    <property type="entry name" value="Acyl-CoA_DH_CS"/>
</dbReference>
<dbReference type="EMBL" id="QJTC01000016">
    <property type="protein sequence ID" value="PYE76090.1"/>
    <property type="molecule type" value="Genomic_DNA"/>
</dbReference>
<proteinExistence type="predicted"/>
<dbReference type="Proteomes" id="UP000247540">
    <property type="component" value="Unassembled WGS sequence"/>
</dbReference>
<keyword evidence="4" id="KW-1185">Reference proteome</keyword>
<evidence type="ECO:0000256" key="1">
    <source>
        <dbReference type="ARBA" id="ARBA00022630"/>
    </source>
</evidence>
<dbReference type="GO" id="GO:0003995">
    <property type="term" value="F:acyl-CoA dehydrogenase activity"/>
    <property type="evidence" value="ECO:0007669"/>
    <property type="project" value="InterPro"/>
</dbReference>
<dbReference type="PANTHER" id="PTHR43884:SF12">
    <property type="entry name" value="ISOVALERYL-COA DEHYDROGENASE, MITOCHONDRIAL-RELATED"/>
    <property type="match status" value="1"/>
</dbReference>
<organism evidence="3 4">
    <name type="scientific">Xylophilus ampelinus</name>
    <dbReference type="NCBI Taxonomy" id="54067"/>
    <lineage>
        <taxon>Bacteria</taxon>
        <taxon>Pseudomonadati</taxon>
        <taxon>Pseudomonadota</taxon>
        <taxon>Betaproteobacteria</taxon>
        <taxon>Burkholderiales</taxon>
        <taxon>Xylophilus</taxon>
    </lineage>
</organism>
<dbReference type="AlphaFoldDB" id="A0A318SGG6"/>
<dbReference type="PANTHER" id="PTHR43884">
    <property type="entry name" value="ACYL-COA DEHYDROGENASE"/>
    <property type="match status" value="1"/>
</dbReference>
<reference evidence="3 4" key="1">
    <citation type="submission" date="2018-06" db="EMBL/GenBank/DDBJ databases">
        <title>Genomic Encyclopedia of Type Strains, Phase III (KMG-III): the genomes of soil and plant-associated and newly described type strains.</title>
        <authorList>
            <person name="Whitman W."/>
        </authorList>
    </citation>
    <scope>NUCLEOTIDE SEQUENCE [LARGE SCALE GENOMIC DNA]</scope>
    <source>
        <strain evidence="3 4">CECT 7646</strain>
    </source>
</reference>
<dbReference type="PROSITE" id="PS00073">
    <property type="entry name" value="ACYL_COA_DH_2"/>
    <property type="match status" value="1"/>
</dbReference>
<name>A0A318SGG6_9BURK</name>
<dbReference type="InterPro" id="IPR036250">
    <property type="entry name" value="AcylCo_DH-like_C"/>
</dbReference>
<dbReference type="Gene3D" id="1.20.140.10">
    <property type="entry name" value="Butyryl-CoA Dehydrogenase, subunit A, domain 3"/>
    <property type="match status" value="1"/>
</dbReference>
<feature type="domain" description="Acyl-CoA dehydrogenase/oxidase C-terminal" evidence="2">
    <location>
        <begin position="6"/>
        <end position="85"/>
    </location>
</feature>
<keyword evidence="1" id="KW-0285">Flavoprotein</keyword>
<protein>
    <submittedName>
        <fullName evidence="3">Acyl-CoA dehydrogenase-like protein</fullName>
    </submittedName>
</protein>
<dbReference type="SUPFAM" id="SSF47203">
    <property type="entry name" value="Acyl-CoA dehydrogenase C-terminal domain-like"/>
    <property type="match status" value="1"/>
</dbReference>
<evidence type="ECO:0000313" key="3">
    <source>
        <dbReference type="EMBL" id="PYE76090.1"/>
    </source>
</evidence>
<accession>A0A318SGG6</accession>
<dbReference type="OrthoDB" id="9770681at2"/>
<gene>
    <name evidence="3" type="ORF">DFQ15_11650</name>
</gene>
<dbReference type="Pfam" id="PF00441">
    <property type="entry name" value="Acyl-CoA_dh_1"/>
    <property type="match status" value="1"/>
</dbReference>
<evidence type="ECO:0000259" key="2">
    <source>
        <dbReference type="Pfam" id="PF00441"/>
    </source>
</evidence>
<evidence type="ECO:0000313" key="4">
    <source>
        <dbReference type="Proteomes" id="UP000247540"/>
    </source>
</evidence>
<comment type="caution">
    <text evidence="3">The sequence shown here is derived from an EMBL/GenBank/DDBJ whole genome shotgun (WGS) entry which is preliminary data.</text>
</comment>